<protein>
    <recommendedName>
        <fullName evidence="4">Large ribosomal subunit protein uL13</fullName>
    </recommendedName>
</protein>
<evidence type="ECO:0000256" key="4">
    <source>
        <dbReference type="HAMAP-Rule" id="MF_01366"/>
    </source>
</evidence>
<dbReference type="InterPro" id="IPR005822">
    <property type="entry name" value="Ribosomal_uL13"/>
</dbReference>
<dbReference type="PANTHER" id="PTHR11545:SF2">
    <property type="entry name" value="LARGE RIBOSOMAL SUBUNIT PROTEIN UL13M"/>
    <property type="match status" value="1"/>
</dbReference>
<dbReference type="PIRSF" id="PIRSF002181">
    <property type="entry name" value="Ribosomal_L13"/>
    <property type="match status" value="1"/>
</dbReference>
<sequence>MLKPTQYTKTLSAKDITRTAHLFDAKDQKLGRLATQIAVKLIGKHKVNYVPNLDMGDYVVVINAAHLDLGQKKIESKEYNRYSGYQSGRKTTTLASLWPKDADKVIILAVKGMLPDNKLKKARLQRLFVAKDKEYNLPPKIQKLIPKNG</sequence>
<comment type="caution">
    <text evidence="5">The sequence shown here is derived from an EMBL/GenBank/DDBJ whole genome shotgun (WGS) entry which is preliminary data.</text>
</comment>
<proteinExistence type="inferred from homology"/>
<dbReference type="Pfam" id="PF00572">
    <property type="entry name" value="Ribosomal_L13"/>
    <property type="match status" value="1"/>
</dbReference>
<dbReference type="CDD" id="cd00392">
    <property type="entry name" value="Ribosomal_L13"/>
    <property type="match status" value="1"/>
</dbReference>
<dbReference type="AlphaFoldDB" id="A0A1F7K9B6"/>
<reference evidence="5 6" key="1">
    <citation type="journal article" date="2016" name="Nat. Commun.">
        <title>Thousands of microbial genomes shed light on interconnected biogeochemical processes in an aquifer system.</title>
        <authorList>
            <person name="Anantharaman K."/>
            <person name="Brown C.T."/>
            <person name="Hug L.A."/>
            <person name="Sharon I."/>
            <person name="Castelle C.J."/>
            <person name="Probst A.J."/>
            <person name="Thomas B.C."/>
            <person name="Singh A."/>
            <person name="Wilkins M.J."/>
            <person name="Karaoz U."/>
            <person name="Brodie E.L."/>
            <person name="Williams K.H."/>
            <person name="Hubbard S.S."/>
            <person name="Banfield J.F."/>
        </authorList>
    </citation>
    <scope>NUCLEOTIDE SEQUENCE [LARGE SCALE GENOMIC DNA]</scope>
</reference>
<dbReference type="SUPFAM" id="SSF52161">
    <property type="entry name" value="Ribosomal protein L13"/>
    <property type="match status" value="1"/>
</dbReference>
<evidence type="ECO:0000256" key="1">
    <source>
        <dbReference type="ARBA" id="ARBA00006227"/>
    </source>
</evidence>
<dbReference type="GO" id="GO:0003735">
    <property type="term" value="F:structural constituent of ribosome"/>
    <property type="evidence" value="ECO:0007669"/>
    <property type="project" value="InterPro"/>
</dbReference>
<dbReference type="HAMAP" id="MF_01366">
    <property type="entry name" value="Ribosomal_uL13"/>
    <property type="match status" value="1"/>
</dbReference>
<dbReference type="Gene3D" id="3.90.1180.10">
    <property type="entry name" value="Ribosomal protein L13"/>
    <property type="match status" value="1"/>
</dbReference>
<dbReference type="InterPro" id="IPR005823">
    <property type="entry name" value="Ribosomal_uL13_bac-type"/>
</dbReference>
<dbReference type="GO" id="GO:0003729">
    <property type="term" value="F:mRNA binding"/>
    <property type="evidence" value="ECO:0007669"/>
    <property type="project" value="TreeGrafter"/>
</dbReference>
<organism evidence="5 6">
    <name type="scientific">Candidatus Roizmanbacteria bacterium RIFOXYA1_FULL_41_12</name>
    <dbReference type="NCBI Taxonomy" id="1802082"/>
    <lineage>
        <taxon>Bacteria</taxon>
        <taxon>Candidatus Roizmaniibacteriota</taxon>
    </lineage>
</organism>
<comment type="function">
    <text evidence="4">This protein is one of the early assembly proteins of the 50S ribosomal subunit, although it is not seen to bind rRNA by itself. It is important during the early stages of 50S assembly.</text>
</comment>
<evidence type="ECO:0000313" key="5">
    <source>
        <dbReference type="EMBL" id="OGK64435.1"/>
    </source>
</evidence>
<dbReference type="GO" id="GO:0006412">
    <property type="term" value="P:translation"/>
    <property type="evidence" value="ECO:0007669"/>
    <property type="project" value="UniProtKB-UniRule"/>
</dbReference>
<evidence type="ECO:0000313" key="6">
    <source>
        <dbReference type="Proteomes" id="UP000178450"/>
    </source>
</evidence>
<dbReference type="GO" id="GO:0017148">
    <property type="term" value="P:negative regulation of translation"/>
    <property type="evidence" value="ECO:0007669"/>
    <property type="project" value="TreeGrafter"/>
</dbReference>
<dbReference type="InterPro" id="IPR036899">
    <property type="entry name" value="Ribosomal_uL13_sf"/>
</dbReference>
<evidence type="ECO:0000256" key="3">
    <source>
        <dbReference type="ARBA" id="ARBA00023274"/>
    </source>
</evidence>
<dbReference type="Proteomes" id="UP000178450">
    <property type="component" value="Unassembled WGS sequence"/>
</dbReference>
<dbReference type="NCBIfam" id="TIGR01066">
    <property type="entry name" value="rplM_bact"/>
    <property type="match status" value="1"/>
</dbReference>
<accession>A0A1F7K9B6</accession>
<gene>
    <name evidence="4" type="primary">rplM</name>
    <name evidence="5" type="ORF">A2209_03930</name>
</gene>
<keyword evidence="3 4" id="KW-0687">Ribonucleoprotein</keyword>
<dbReference type="PANTHER" id="PTHR11545">
    <property type="entry name" value="RIBOSOMAL PROTEIN L13"/>
    <property type="match status" value="1"/>
</dbReference>
<keyword evidence="2 4" id="KW-0689">Ribosomal protein</keyword>
<evidence type="ECO:0000256" key="2">
    <source>
        <dbReference type="ARBA" id="ARBA00022980"/>
    </source>
</evidence>
<dbReference type="GO" id="GO:0022625">
    <property type="term" value="C:cytosolic large ribosomal subunit"/>
    <property type="evidence" value="ECO:0007669"/>
    <property type="project" value="TreeGrafter"/>
</dbReference>
<dbReference type="EMBL" id="MGBG01000021">
    <property type="protein sequence ID" value="OGK64435.1"/>
    <property type="molecule type" value="Genomic_DNA"/>
</dbReference>
<name>A0A1F7K9B6_9BACT</name>
<comment type="similarity">
    <text evidence="1 4">Belongs to the universal ribosomal protein uL13 family.</text>
</comment>
<comment type="subunit">
    <text evidence="4">Part of the 50S ribosomal subunit.</text>
</comment>